<reference evidence="2" key="1">
    <citation type="submission" date="2022-10" db="EMBL/GenBank/DDBJ databases">
        <title>Genome assembly of Pristionchus species.</title>
        <authorList>
            <person name="Yoshida K."/>
            <person name="Sommer R.J."/>
        </authorList>
    </citation>
    <scope>NUCLEOTIDE SEQUENCE [LARGE SCALE GENOMIC DNA]</scope>
    <source>
        <strain evidence="2">RS5460</strain>
    </source>
</reference>
<gene>
    <name evidence="1" type="ORF">PMAYCL1PPCAC_05080</name>
</gene>
<evidence type="ECO:0000313" key="2">
    <source>
        <dbReference type="Proteomes" id="UP001328107"/>
    </source>
</evidence>
<comment type="caution">
    <text evidence="1">The sequence shown here is derived from an EMBL/GenBank/DDBJ whole genome shotgun (WGS) entry which is preliminary data.</text>
</comment>
<accession>A0AAN4ZBW4</accession>
<dbReference type="Proteomes" id="UP001328107">
    <property type="component" value="Unassembled WGS sequence"/>
</dbReference>
<keyword evidence="2" id="KW-1185">Reference proteome</keyword>
<sequence>MRTIRPNDFNIGPAPFGEKSIYIGAYNRVHYYLNANGKCKRSRSRVQYPFAPLYACRAHLRERDCMRRDDYESWLYMVFDLYDQRWIKTESSLVLIEKAFSNTVFKGKITLFPVPDNFFEKIPESLRDVVEMIRGCHYKDIPDPDRTDMAVRALLPVDRGSSWWRLDWEGHQPIDMQTSVYRPPTLAAGSNI</sequence>
<dbReference type="EMBL" id="BTRK01000002">
    <property type="protein sequence ID" value="GMR34885.1"/>
    <property type="molecule type" value="Genomic_DNA"/>
</dbReference>
<name>A0AAN4ZBW4_9BILA</name>
<evidence type="ECO:0000313" key="1">
    <source>
        <dbReference type="EMBL" id="GMR34885.1"/>
    </source>
</evidence>
<dbReference type="AlphaFoldDB" id="A0AAN4ZBW4"/>
<feature type="non-terminal residue" evidence="1">
    <location>
        <position position="192"/>
    </location>
</feature>
<proteinExistence type="predicted"/>
<protein>
    <submittedName>
        <fullName evidence="1">Uncharacterized protein</fullName>
    </submittedName>
</protein>
<dbReference type="Gene3D" id="1.10.510.10">
    <property type="entry name" value="Transferase(Phosphotransferase) domain 1"/>
    <property type="match status" value="1"/>
</dbReference>
<organism evidence="1 2">
    <name type="scientific">Pristionchus mayeri</name>
    <dbReference type="NCBI Taxonomy" id="1317129"/>
    <lineage>
        <taxon>Eukaryota</taxon>
        <taxon>Metazoa</taxon>
        <taxon>Ecdysozoa</taxon>
        <taxon>Nematoda</taxon>
        <taxon>Chromadorea</taxon>
        <taxon>Rhabditida</taxon>
        <taxon>Rhabditina</taxon>
        <taxon>Diplogasteromorpha</taxon>
        <taxon>Diplogasteroidea</taxon>
        <taxon>Neodiplogasteridae</taxon>
        <taxon>Pristionchus</taxon>
    </lineage>
</organism>